<comment type="caution">
    <text evidence="1">The sequence shown here is derived from an EMBL/GenBank/DDBJ whole genome shotgun (WGS) entry which is preliminary data.</text>
</comment>
<reference evidence="1" key="1">
    <citation type="submission" date="2021-03" db="EMBL/GenBank/DDBJ databases">
        <authorList>
            <consortium name="DOE Joint Genome Institute"/>
            <person name="Ahrendt S."/>
            <person name="Looney B.P."/>
            <person name="Miyauchi S."/>
            <person name="Morin E."/>
            <person name="Drula E."/>
            <person name="Courty P.E."/>
            <person name="Chicoki N."/>
            <person name="Fauchery L."/>
            <person name="Kohler A."/>
            <person name="Kuo A."/>
            <person name="Labutti K."/>
            <person name="Pangilinan J."/>
            <person name="Lipzen A."/>
            <person name="Riley R."/>
            <person name="Andreopoulos W."/>
            <person name="He G."/>
            <person name="Johnson J."/>
            <person name="Barry K.W."/>
            <person name="Grigoriev I.V."/>
            <person name="Nagy L."/>
            <person name="Hibbett D."/>
            <person name="Henrissat B."/>
            <person name="Matheny P.B."/>
            <person name="Labbe J."/>
            <person name="Martin F."/>
        </authorList>
    </citation>
    <scope>NUCLEOTIDE SEQUENCE</scope>
    <source>
        <strain evidence="1">HHB10654</strain>
    </source>
</reference>
<protein>
    <submittedName>
        <fullName evidence="1">Uncharacterized protein</fullName>
    </submittedName>
</protein>
<evidence type="ECO:0000313" key="1">
    <source>
        <dbReference type="EMBL" id="KAI0067759.1"/>
    </source>
</evidence>
<dbReference type="EMBL" id="MU277189">
    <property type="protein sequence ID" value="KAI0067759.1"/>
    <property type="molecule type" value="Genomic_DNA"/>
</dbReference>
<gene>
    <name evidence="1" type="ORF">BV25DRAFT_1819179</name>
</gene>
<accession>A0ACB8TH09</accession>
<organism evidence="1 2">
    <name type="scientific">Artomyces pyxidatus</name>
    <dbReference type="NCBI Taxonomy" id="48021"/>
    <lineage>
        <taxon>Eukaryota</taxon>
        <taxon>Fungi</taxon>
        <taxon>Dikarya</taxon>
        <taxon>Basidiomycota</taxon>
        <taxon>Agaricomycotina</taxon>
        <taxon>Agaricomycetes</taxon>
        <taxon>Russulales</taxon>
        <taxon>Auriscalpiaceae</taxon>
        <taxon>Artomyces</taxon>
    </lineage>
</organism>
<proteinExistence type="predicted"/>
<name>A0ACB8TH09_9AGAM</name>
<sequence length="208" mass="22544">MTALTHQIPMPLSSTAFTHPTGDPATHHLPSPRRNPQSPLPIAASLFGWAGDTALIVMPCGGGLPHQPAWCRYLVVGGKGRGGWPWRTRRPSPSLFNVGSRCDVRLPHSIIHLVSARWGSTAAGAYAAASTVLHSAAIAHPRVRVRLGVQCRLFESTHRDNESLRPEDCAAVGISLAEYRSHSESGHSQSRRRYLHLTCCFLCTSSST</sequence>
<reference evidence="1" key="2">
    <citation type="journal article" date="2022" name="New Phytol.">
        <title>Evolutionary transition to the ectomycorrhizal habit in the genomes of a hyperdiverse lineage of mushroom-forming fungi.</title>
        <authorList>
            <person name="Looney B."/>
            <person name="Miyauchi S."/>
            <person name="Morin E."/>
            <person name="Drula E."/>
            <person name="Courty P.E."/>
            <person name="Kohler A."/>
            <person name="Kuo A."/>
            <person name="LaButti K."/>
            <person name="Pangilinan J."/>
            <person name="Lipzen A."/>
            <person name="Riley R."/>
            <person name="Andreopoulos W."/>
            <person name="He G."/>
            <person name="Johnson J."/>
            <person name="Nolan M."/>
            <person name="Tritt A."/>
            <person name="Barry K.W."/>
            <person name="Grigoriev I.V."/>
            <person name="Nagy L.G."/>
            <person name="Hibbett D."/>
            <person name="Henrissat B."/>
            <person name="Matheny P.B."/>
            <person name="Labbe J."/>
            <person name="Martin F.M."/>
        </authorList>
    </citation>
    <scope>NUCLEOTIDE SEQUENCE</scope>
    <source>
        <strain evidence="1">HHB10654</strain>
    </source>
</reference>
<evidence type="ECO:0000313" key="2">
    <source>
        <dbReference type="Proteomes" id="UP000814140"/>
    </source>
</evidence>
<keyword evidence="2" id="KW-1185">Reference proteome</keyword>
<dbReference type="Proteomes" id="UP000814140">
    <property type="component" value="Unassembled WGS sequence"/>
</dbReference>